<feature type="domain" description="EF-hand" evidence="19">
    <location>
        <begin position="289"/>
        <end position="324"/>
    </location>
</feature>
<dbReference type="InterPro" id="IPR040250">
    <property type="entry name" value="Nucleobindin"/>
</dbReference>
<keyword evidence="6" id="KW-0963">Cytoplasm</keyword>
<dbReference type="PROSITE" id="PS00018">
    <property type="entry name" value="EF_HAND_1"/>
    <property type="match status" value="2"/>
</dbReference>
<organism evidence="20 21">
    <name type="scientific">Stichopus japonicus</name>
    <name type="common">Sea cucumber</name>
    <dbReference type="NCBI Taxonomy" id="307972"/>
    <lineage>
        <taxon>Eukaryota</taxon>
        <taxon>Metazoa</taxon>
        <taxon>Echinodermata</taxon>
        <taxon>Eleutherozoa</taxon>
        <taxon>Echinozoa</taxon>
        <taxon>Holothuroidea</taxon>
        <taxon>Aspidochirotacea</taxon>
        <taxon>Aspidochirotida</taxon>
        <taxon>Stichopodidae</taxon>
        <taxon>Apostichopus</taxon>
    </lineage>
</organism>
<accession>A0A2G8LCM7</accession>
<feature type="non-terminal residue" evidence="20">
    <location>
        <position position="493"/>
    </location>
</feature>
<dbReference type="Gene3D" id="1.10.238.10">
    <property type="entry name" value="EF-hand"/>
    <property type="match status" value="1"/>
</dbReference>
<feature type="compositionally biased region" description="Basic and acidic residues" evidence="17">
    <location>
        <begin position="366"/>
        <end position="376"/>
    </location>
</feature>
<proteinExistence type="inferred from homology"/>
<dbReference type="Pfam" id="PF25434">
    <property type="entry name" value="NUCB1_N"/>
    <property type="match status" value="1"/>
</dbReference>
<evidence type="ECO:0000256" key="10">
    <source>
        <dbReference type="ARBA" id="ARBA00022729"/>
    </source>
</evidence>
<evidence type="ECO:0000256" key="5">
    <source>
        <dbReference type="ARBA" id="ARBA00008063"/>
    </source>
</evidence>
<dbReference type="OrthoDB" id="5982823at2759"/>
<gene>
    <name evidence="20" type="ORF">BSL78_05090</name>
</gene>
<dbReference type="GO" id="GO:0005793">
    <property type="term" value="C:endoplasmic reticulum-Golgi intermediate compartment"/>
    <property type="evidence" value="ECO:0007669"/>
    <property type="project" value="TreeGrafter"/>
</dbReference>
<evidence type="ECO:0000256" key="16">
    <source>
        <dbReference type="SAM" id="Coils"/>
    </source>
</evidence>
<evidence type="ECO:0000313" key="20">
    <source>
        <dbReference type="EMBL" id="PIK58002.1"/>
    </source>
</evidence>
<dbReference type="Proteomes" id="UP000230750">
    <property type="component" value="Unassembled WGS sequence"/>
</dbReference>
<keyword evidence="10 18" id="KW-0732">Signal</keyword>
<evidence type="ECO:0000256" key="14">
    <source>
        <dbReference type="ARBA" id="ARBA00023125"/>
    </source>
</evidence>
<dbReference type="GO" id="GO:0003677">
    <property type="term" value="F:DNA binding"/>
    <property type="evidence" value="ECO:0007669"/>
    <property type="project" value="UniProtKB-KW"/>
</dbReference>
<evidence type="ECO:0000256" key="11">
    <source>
        <dbReference type="ARBA" id="ARBA00022737"/>
    </source>
</evidence>
<keyword evidence="9" id="KW-0344">Guanine-nucleotide releasing factor</keyword>
<dbReference type="GO" id="GO:0016020">
    <property type="term" value="C:membrane"/>
    <property type="evidence" value="ECO:0007669"/>
    <property type="project" value="UniProtKB-SubCell"/>
</dbReference>
<dbReference type="InterPro" id="IPR057576">
    <property type="entry name" value="NUCB1_N"/>
</dbReference>
<keyword evidence="12" id="KW-0106">Calcium</keyword>
<keyword evidence="14" id="KW-0238">DNA-binding</keyword>
<evidence type="ECO:0000256" key="18">
    <source>
        <dbReference type="SAM" id="SignalP"/>
    </source>
</evidence>
<dbReference type="InterPro" id="IPR011992">
    <property type="entry name" value="EF-hand-dom_pair"/>
</dbReference>
<sequence length="493" mass="57323">MRFTELLLILVVWIHAASFAPLNPKQSEEEETDVEALPPDSLMDGPQTGLEYEKYLEQVIQVLETDPSMREKLEGMTMDDLKAGKMGEEINWLDHNIRTELDELKRLEIQRLRNIARKRMDTGGARTLDSKFVDNLIGHIDPANTNAFGPKDFEKLLHKATSDLEEADKRRKTDFKKYEMEKELRRRQQMNKLDEKARAEAVKNWEEAKKAKNNHKELKHPGSKAQLEDVWEKTDHLEKDTFNPKTFFMLHDTNGDGSLDSFELEALFIKEVEEIYKDTDADPKEKFEEIYRMREHVMKEIDTDNNKLVTLEEFLTATKKESFEKDEGWEDLQQKDVFTEEELEEYRVMYDEIVKEKKEKLQKEHEDYLQRRKEQGAGEPIVMNQQERSKVAAEAADEIMKKMDEKNIKFDPNIASINKGEDLQAAQRQQEELAQQQAAQLQQAAQQAAQQQGKQEVQPEVAAEQAKLLQAQDAIVQQAAQVKKAAEMRQADV</sequence>
<feature type="domain" description="EF-hand" evidence="19">
    <location>
        <begin position="245"/>
        <end position="274"/>
    </location>
</feature>
<dbReference type="STRING" id="307972.A0A2G8LCM7"/>
<evidence type="ECO:0000313" key="21">
    <source>
        <dbReference type="Proteomes" id="UP000230750"/>
    </source>
</evidence>
<dbReference type="GO" id="GO:0005794">
    <property type="term" value="C:Golgi apparatus"/>
    <property type="evidence" value="ECO:0007669"/>
    <property type="project" value="UniProtKB-SubCell"/>
</dbReference>
<evidence type="ECO:0000256" key="17">
    <source>
        <dbReference type="SAM" id="MobiDB-lite"/>
    </source>
</evidence>
<keyword evidence="11" id="KW-0677">Repeat</keyword>
<comment type="subcellular location">
    <subcellularLocation>
        <location evidence="2">Cytoplasm</location>
    </subcellularLocation>
    <subcellularLocation>
        <location evidence="3">Golgi apparatus</location>
    </subcellularLocation>
    <subcellularLocation>
        <location evidence="1">Membrane</location>
        <topology evidence="1">Peripheral membrane protein</topology>
    </subcellularLocation>
    <subcellularLocation>
        <location evidence="4">Secreted</location>
    </subcellularLocation>
</comment>
<dbReference type="PANTHER" id="PTHR19237:SF20">
    <property type="entry name" value="NUCLEOBINDIN 1"/>
    <property type="match status" value="1"/>
</dbReference>
<evidence type="ECO:0000256" key="12">
    <source>
        <dbReference type="ARBA" id="ARBA00022837"/>
    </source>
</evidence>
<protein>
    <recommendedName>
        <fullName evidence="19">EF-hand domain-containing protein</fullName>
    </recommendedName>
</protein>
<evidence type="ECO:0000256" key="13">
    <source>
        <dbReference type="ARBA" id="ARBA00023034"/>
    </source>
</evidence>
<name>A0A2G8LCM7_STIJA</name>
<keyword evidence="15" id="KW-0472">Membrane</keyword>
<feature type="chain" id="PRO_5013560345" description="EF-hand domain-containing protein" evidence="18">
    <location>
        <begin position="20"/>
        <end position="493"/>
    </location>
</feature>
<feature type="region of interest" description="Disordered" evidence="17">
    <location>
        <begin position="366"/>
        <end position="388"/>
    </location>
</feature>
<dbReference type="AlphaFoldDB" id="A0A2G8LCM7"/>
<evidence type="ECO:0000256" key="7">
    <source>
        <dbReference type="ARBA" id="ARBA00022525"/>
    </source>
</evidence>
<dbReference type="InterPro" id="IPR002048">
    <property type="entry name" value="EF_hand_dom"/>
</dbReference>
<evidence type="ECO:0000259" key="19">
    <source>
        <dbReference type="PROSITE" id="PS50222"/>
    </source>
</evidence>
<evidence type="ECO:0000256" key="8">
    <source>
        <dbReference type="ARBA" id="ARBA00022553"/>
    </source>
</evidence>
<feature type="coiled-coil region" evidence="16">
    <location>
        <begin position="423"/>
        <end position="454"/>
    </location>
</feature>
<dbReference type="SUPFAM" id="SSF47473">
    <property type="entry name" value="EF-hand"/>
    <property type="match status" value="1"/>
</dbReference>
<evidence type="ECO:0000256" key="1">
    <source>
        <dbReference type="ARBA" id="ARBA00004170"/>
    </source>
</evidence>
<dbReference type="PANTHER" id="PTHR19237">
    <property type="entry name" value="NUCLEOBINDIN"/>
    <property type="match status" value="1"/>
</dbReference>
<keyword evidence="7" id="KW-0964">Secreted</keyword>
<dbReference type="GO" id="GO:0005085">
    <property type="term" value="F:guanyl-nucleotide exchange factor activity"/>
    <property type="evidence" value="ECO:0007669"/>
    <property type="project" value="UniProtKB-KW"/>
</dbReference>
<dbReference type="EMBL" id="MRZV01000126">
    <property type="protein sequence ID" value="PIK58002.1"/>
    <property type="molecule type" value="Genomic_DNA"/>
</dbReference>
<keyword evidence="13" id="KW-0333">Golgi apparatus</keyword>
<evidence type="ECO:0000256" key="3">
    <source>
        <dbReference type="ARBA" id="ARBA00004555"/>
    </source>
</evidence>
<dbReference type="InterPro" id="IPR018247">
    <property type="entry name" value="EF_Hand_1_Ca_BS"/>
</dbReference>
<feature type="signal peptide" evidence="18">
    <location>
        <begin position="1"/>
        <end position="19"/>
    </location>
</feature>
<dbReference type="GO" id="GO:0070062">
    <property type="term" value="C:extracellular exosome"/>
    <property type="evidence" value="ECO:0007669"/>
    <property type="project" value="TreeGrafter"/>
</dbReference>
<dbReference type="GO" id="GO:0005509">
    <property type="term" value="F:calcium ion binding"/>
    <property type="evidence" value="ECO:0007669"/>
    <property type="project" value="InterPro"/>
</dbReference>
<evidence type="ECO:0000256" key="6">
    <source>
        <dbReference type="ARBA" id="ARBA00022490"/>
    </source>
</evidence>
<evidence type="ECO:0000256" key="4">
    <source>
        <dbReference type="ARBA" id="ARBA00004613"/>
    </source>
</evidence>
<dbReference type="PROSITE" id="PS50222">
    <property type="entry name" value="EF_HAND_2"/>
    <property type="match status" value="2"/>
</dbReference>
<keyword evidence="16" id="KW-0175">Coiled coil</keyword>
<evidence type="ECO:0000256" key="15">
    <source>
        <dbReference type="ARBA" id="ARBA00023136"/>
    </source>
</evidence>
<comment type="similarity">
    <text evidence="5">Belongs to the nucleobindin family.</text>
</comment>
<keyword evidence="8" id="KW-0597">Phosphoprotein</keyword>
<comment type="caution">
    <text evidence="20">The sequence shown here is derived from an EMBL/GenBank/DDBJ whole genome shotgun (WGS) entry which is preliminary data.</text>
</comment>
<feature type="region of interest" description="Disordered" evidence="17">
    <location>
        <begin position="24"/>
        <end position="44"/>
    </location>
</feature>
<keyword evidence="21" id="KW-1185">Reference proteome</keyword>
<evidence type="ECO:0000256" key="9">
    <source>
        <dbReference type="ARBA" id="ARBA00022658"/>
    </source>
</evidence>
<evidence type="ECO:0000256" key="2">
    <source>
        <dbReference type="ARBA" id="ARBA00004496"/>
    </source>
</evidence>
<reference evidence="20 21" key="1">
    <citation type="journal article" date="2017" name="PLoS Biol.">
        <title>The sea cucumber genome provides insights into morphological evolution and visceral regeneration.</title>
        <authorList>
            <person name="Zhang X."/>
            <person name="Sun L."/>
            <person name="Yuan J."/>
            <person name="Sun Y."/>
            <person name="Gao Y."/>
            <person name="Zhang L."/>
            <person name="Li S."/>
            <person name="Dai H."/>
            <person name="Hamel J.F."/>
            <person name="Liu C."/>
            <person name="Yu Y."/>
            <person name="Liu S."/>
            <person name="Lin W."/>
            <person name="Guo K."/>
            <person name="Jin S."/>
            <person name="Xu P."/>
            <person name="Storey K.B."/>
            <person name="Huan P."/>
            <person name="Zhang T."/>
            <person name="Zhou Y."/>
            <person name="Zhang J."/>
            <person name="Lin C."/>
            <person name="Li X."/>
            <person name="Xing L."/>
            <person name="Huo D."/>
            <person name="Sun M."/>
            <person name="Wang L."/>
            <person name="Mercier A."/>
            <person name="Li F."/>
            <person name="Yang H."/>
            <person name="Xiang J."/>
        </authorList>
    </citation>
    <scope>NUCLEOTIDE SEQUENCE [LARGE SCALE GENOMIC DNA]</scope>
    <source>
        <strain evidence="20">Shaxun</strain>
        <tissue evidence="20">Muscle</tissue>
    </source>
</reference>